<accession>A0A0N5D5K7</accession>
<evidence type="ECO:0000256" key="6">
    <source>
        <dbReference type="ARBA" id="ARBA00022503"/>
    </source>
</evidence>
<dbReference type="InterPro" id="IPR014033">
    <property type="entry name" value="Arginase"/>
</dbReference>
<dbReference type="GO" id="GO:0000050">
    <property type="term" value="P:urea cycle"/>
    <property type="evidence" value="ECO:0007669"/>
    <property type="project" value="UniProtKB-KW"/>
</dbReference>
<dbReference type="Pfam" id="PF00491">
    <property type="entry name" value="Arginase"/>
    <property type="match status" value="1"/>
</dbReference>
<keyword evidence="7" id="KW-0479">Metal-binding</keyword>
<dbReference type="STRING" id="103827.A0A0N5D5K7"/>
<evidence type="ECO:0000256" key="1">
    <source>
        <dbReference type="ARBA" id="ARBA00001936"/>
    </source>
</evidence>
<dbReference type="SUPFAM" id="SSF52768">
    <property type="entry name" value="Arginase/deacetylase"/>
    <property type="match status" value="1"/>
</dbReference>
<evidence type="ECO:0000256" key="10">
    <source>
        <dbReference type="ARBA" id="ARBA00047391"/>
    </source>
</evidence>
<dbReference type="Gene3D" id="3.40.800.10">
    <property type="entry name" value="Ureohydrolase domain"/>
    <property type="match status" value="1"/>
</dbReference>
<dbReference type="OrthoDB" id="9992747at2759"/>
<evidence type="ECO:0000256" key="9">
    <source>
        <dbReference type="ARBA" id="ARBA00023211"/>
    </source>
</evidence>
<evidence type="ECO:0000313" key="13">
    <source>
        <dbReference type="Proteomes" id="UP000276776"/>
    </source>
</evidence>
<comment type="cofactor">
    <cofactor evidence="1">
        <name>Mn(2+)</name>
        <dbReference type="ChEBI" id="CHEBI:29035"/>
    </cofactor>
</comment>
<dbReference type="PANTHER" id="PTHR43782">
    <property type="entry name" value="ARGINASE"/>
    <property type="match status" value="1"/>
</dbReference>
<sequence>MMKNLKVIGCANGSGGPFMGADKGVEIMQKSDFMKYLKINYEWVDVIEEKATGLQVDALPGVIDTSLRLAKRTFEEIKKGHDLLVIGGDHSSAIGTWSGVSYAIKNDGKIGLIWVDAHLDAHQPSTSPSGNIHGMPVAHLLGFGQKALYNLFDYFPKLDPKYIVFIGVRSFEEAERVFLDSLMVKIYEQSECDERGIDVILKEAIKLVSDGTVGFGLSIDMDAFRESDCPGVSTPAEGGIVAQEFIAAIKKADLTKLIATEMVEFMPKKDKERKTEKVLVELVDAIYGNKFGMENEN</sequence>
<dbReference type="OMA" id="VMQEAQY"/>
<dbReference type="PANTHER" id="PTHR43782:SF3">
    <property type="entry name" value="ARGINASE"/>
    <property type="match status" value="1"/>
</dbReference>
<evidence type="ECO:0000256" key="7">
    <source>
        <dbReference type="ARBA" id="ARBA00022723"/>
    </source>
</evidence>
<keyword evidence="6" id="KW-0056">Arginine metabolism</keyword>
<gene>
    <name evidence="12" type="ORF">TCLT_LOCUS8280</name>
</gene>
<dbReference type="InterPro" id="IPR006035">
    <property type="entry name" value="Ureohydrolase"/>
</dbReference>
<dbReference type="EMBL" id="UYYF01004609">
    <property type="protein sequence ID" value="VDN05823.1"/>
    <property type="molecule type" value="Genomic_DNA"/>
</dbReference>
<evidence type="ECO:0000256" key="2">
    <source>
        <dbReference type="ARBA" id="ARBA00005098"/>
    </source>
</evidence>
<dbReference type="AlphaFoldDB" id="A0A0N5D5K7"/>
<dbReference type="PROSITE" id="PS51409">
    <property type="entry name" value="ARGINASE_2"/>
    <property type="match status" value="1"/>
</dbReference>
<dbReference type="GO" id="GO:0005829">
    <property type="term" value="C:cytosol"/>
    <property type="evidence" value="ECO:0007669"/>
    <property type="project" value="TreeGrafter"/>
</dbReference>
<dbReference type="EC" id="3.5.3.1" evidence="3"/>
<reference evidence="12 13" key="2">
    <citation type="submission" date="2018-11" db="EMBL/GenBank/DDBJ databases">
        <authorList>
            <consortium name="Pathogen Informatics"/>
        </authorList>
    </citation>
    <scope>NUCLEOTIDE SEQUENCE [LARGE SCALE GENOMIC DNA]</scope>
</reference>
<keyword evidence="5" id="KW-0835">Urea cycle</keyword>
<keyword evidence="13" id="KW-1185">Reference proteome</keyword>
<protein>
    <recommendedName>
        <fullName evidence="4">Arginase</fullName>
        <ecNumber evidence="3">3.5.3.1</ecNumber>
    </recommendedName>
</protein>
<dbReference type="WBParaSite" id="TCLT_0000829101-mRNA-1">
    <property type="protein sequence ID" value="TCLT_0000829101-mRNA-1"/>
    <property type="gene ID" value="TCLT_0000829101"/>
</dbReference>
<dbReference type="PRINTS" id="PR00116">
    <property type="entry name" value="ARGINASE"/>
</dbReference>
<evidence type="ECO:0000313" key="14">
    <source>
        <dbReference type="WBParaSite" id="TCLT_0000829101-mRNA-1"/>
    </source>
</evidence>
<organism evidence="14">
    <name type="scientific">Thelazia callipaeda</name>
    <name type="common">Oriental eyeworm</name>
    <name type="synonym">Parasitic nematode</name>
    <dbReference type="NCBI Taxonomy" id="103827"/>
    <lineage>
        <taxon>Eukaryota</taxon>
        <taxon>Metazoa</taxon>
        <taxon>Ecdysozoa</taxon>
        <taxon>Nematoda</taxon>
        <taxon>Chromadorea</taxon>
        <taxon>Rhabditida</taxon>
        <taxon>Spirurina</taxon>
        <taxon>Spiruromorpha</taxon>
        <taxon>Thelazioidea</taxon>
        <taxon>Thelaziidae</taxon>
        <taxon>Thelazia</taxon>
    </lineage>
</organism>
<dbReference type="InterPro" id="IPR023696">
    <property type="entry name" value="Ureohydrolase_dom_sf"/>
</dbReference>
<keyword evidence="9" id="KW-0464">Manganese</keyword>
<evidence type="ECO:0000256" key="8">
    <source>
        <dbReference type="ARBA" id="ARBA00022801"/>
    </source>
</evidence>
<evidence type="ECO:0000256" key="5">
    <source>
        <dbReference type="ARBA" id="ARBA00022436"/>
    </source>
</evidence>
<evidence type="ECO:0000256" key="3">
    <source>
        <dbReference type="ARBA" id="ARBA00012168"/>
    </source>
</evidence>
<dbReference type="GO" id="GO:0004053">
    <property type="term" value="F:arginase activity"/>
    <property type="evidence" value="ECO:0007669"/>
    <property type="project" value="UniProtKB-EC"/>
</dbReference>
<dbReference type="GO" id="GO:0006525">
    <property type="term" value="P:arginine metabolic process"/>
    <property type="evidence" value="ECO:0007669"/>
    <property type="project" value="UniProtKB-KW"/>
</dbReference>
<evidence type="ECO:0000256" key="4">
    <source>
        <dbReference type="ARBA" id="ARBA00018123"/>
    </source>
</evidence>
<reference evidence="14" key="1">
    <citation type="submission" date="2017-02" db="UniProtKB">
        <authorList>
            <consortium name="WormBaseParasite"/>
        </authorList>
    </citation>
    <scope>IDENTIFICATION</scope>
</reference>
<name>A0A0N5D5K7_THECL</name>
<comment type="pathway">
    <text evidence="2">Nitrogen metabolism; urea cycle; L-ornithine and urea from L-arginine: step 1/1.</text>
</comment>
<proteinExistence type="inferred from homology"/>
<evidence type="ECO:0000313" key="12">
    <source>
        <dbReference type="EMBL" id="VDN05823.1"/>
    </source>
</evidence>
<comment type="catalytic activity">
    <reaction evidence="10">
        <text>L-arginine + H2O = urea + L-ornithine</text>
        <dbReference type="Rhea" id="RHEA:20569"/>
        <dbReference type="ChEBI" id="CHEBI:15377"/>
        <dbReference type="ChEBI" id="CHEBI:16199"/>
        <dbReference type="ChEBI" id="CHEBI:32682"/>
        <dbReference type="ChEBI" id="CHEBI:46911"/>
        <dbReference type="EC" id="3.5.3.1"/>
    </reaction>
</comment>
<comment type="similarity">
    <text evidence="11">Belongs to the arginase family.</text>
</comment>
<dbReference type="GO" id="GO:0030145">
    <property type="term" value="F:manganese ion binding"/>
    <property type="evidence" value="ECO:0007669"/>
    <property type="project" value="TreeGrafter"/>
</dbReference>
<dbReference type="GO" id="GO:0005634">
    <property type="term" value="C:nucleus"/>
    <property type="evidence" value="ECO:0007669"/>
    <property type="project" value="TreeGrafter"/>
</dbReference>
<evidence type="ECO:0000256" key="11">
    <source>
        <dbReference type="PROSITE-ProRule" id="PRU00742"/>
    </source>
</evidence>
<dbReference type="Proteomes" id="UP000276776">
    <property type="component" value="Unassembled WGS sequence"/>
</dbReference>
<keyword evidence="8" id="KW-0378">Hydrolase</keyword>
<dbReference type="CDD" id="cd09989">
    <property type="entry name" value="Arginase"/>
    <property type="match status" value="1"/>
</dbReference>